<keyword evidence="4 7" id="KW-1133">Transmembrane helix</keyword>
<evidence type="ECO:0000313" key="9">
    <source>
        <dbReference type="Proteomes" id="UP000195981"/>
    </source>
</evidence>
<comment type="subcellular location">
    <subcellularLocation>
        <location evidence="1">Cell membrane</location>
        <topology evidence="1">Multi-pass membrane protein</topology>
    </subcellularLocation>
</comment>
<evidence type="ECO:0000256" key="2">
    <source>
        <dbReference type="ARBA" id="ARBA00022475"/>
    </source>
</evidence>
<dbReference type="PANTHER" id="PTHR30213:SF0">
    <property type="entry name" value="UPF0761 MEMBRANE PROTEIN YIHY"/>
    <property type="match status" value="1"/>
</dbReference>
<dbReference type="AlphaFoldDB" id="A0A1X6WTA5"/>
<feature type="transmembrane region" description="Helical" evidence="7">
    <location>
        <begin position="161"/>
        <end position="186"/>
    </location>
</feature>
<evidence type="ECO:0000256" key="4">
    <source>
        <dbReference type="ARBA" id="ARBA00022989"/>
    </source>
</evidence>
<dbReference type="InterPro" id="IPR017039">
    <property type="entry name" value="Virul_fac_BrkB"/>
</dbReference>
<feature type="transmembrane region" description="Helical" evidence="7">
    <location>
        <begin position="198"/>
        <end position="219"/>
    </location>
</feature>
<feature type="transmembrane region" description="Helical" evidence="7">
    <location>
        <begin position="77"/>
        <end position="98"/>
    </location>
</feature>
<name>A0A1X6WTA5_9MICO</name>
<dbReference type="RefSeq" id="WP_347041198.1">
    <property type="nucleotide sequence ID" value="NZ_JBDMHX010000003.1"/>
</dbReference>
<evidence type="ECO:0000256" key="5">
    <source>
        <dbReference type="ARBA" id="ARBA00023136"/>
    </source>
</evidence>
<reference evidence="8 9" key="1">
    <citation type="submission" date="2017-02" db="EMBL/GenBank/DDBJ databases">
        <authorList>
            <person name="Peterson S.W."/>
        </authorList>
    </citation>
    <scope>NUCLEOTIDE SEQUENCE [LARGE SCALE GENOMIC DNA]</scope>
    <source>
        <strain evidence="8 9">CIP104813</strain>
    </source>
</reference>
<dbReference type="PANTHER" id="PTHR30213">
    <property type="entry name" value="INNER MEMBRANE PROTEIN YHJD"/>
    <property type="match status" value="1"/>
</dbReference>
<evidence type="ECO:0000313" key="8">
    <source>
        <dbReference type="EMBL" id="SLM88076.1"/>
    </source>
</evidence>
<gene>
    <name evidence="8" type="ORF">FM110_01025</name>
</gene>
<evidence type="ECO:0000256" key="3">
    <source>
        <dbReference type="ARBA" id="ARBA00022692"/>
    </source>
</evidence>
<accession>A0A1X6WTA5</accession>
<keyword evidence="5 7" id="KW-0472">Membrane</keyword>
<evidence type="ECO:0000256" key="1">
    <source>
        <dbReference type="ARBA" id="ARBA00004651"/>
    </source>
</evidence>
<sequence length="373" mass="40269">MRLLEIQVWDVGATMSFYLLLSVLPAAIAVVSVVSLLGFEDRTVETVGELITEIFPTVDPYPYASALLALARTGGGVPGILLGTAGAVLSASNGVAAFHRALHRVYDTREGRPFLRFRAIVVGETVVLLSMAMLATAVIAVGGEWSQRLGDLAGVDRAAFALWNLVKWPLLLVMITLAVSLSYYLFPNIRLPRYRVMSLGSIISVLVLFALALVAGRLASLLTRVSDVLPAINGAIAVLLLVWLACMVIIGGAALDAEFLRARQIALGLPAWERILVEPQERHSLDFFESARQRSMELERPVAEAARDGRALPRRRGLHVVDASSPLAVDPSARSARAILAATADEPRMIDEQPTVDSTRTTDDPTTRRGDDA</sequence>
<feature type="transmembrane region" description="Helical" evidence="7">
    <location>
        <begin position="12"/>
        <end position="39"/>
    </location>
</feature>
<proteinExistence type="predicted"/>
<dbReference type="EMBL" id="FWFG01000011">
    <property type="protein sequence ID" value="SLM88076.1"/>
    <property type="molecule type" value="Genomic_DNA"/>
</dbReference>
<feature type="transmembrane region" description="Helical" evidence="7">
    <location>
        <begin position="119"/>
        <end position="141"/>
    </location>
</feature>
<evidence type="ECO:0000256" key="7">
    <source>
        <dbReference type="SAM" id="Phobius"/>
    </source>
</evidence>
<dbReference type="Proteomes" id="UP000195981">
    <property type="component" value="Unassembled WGS sequence"/>
</dbReference>
<feature type="region of interest" description="Disordered" evidence="6">
    <location>
        <begin position="338"/>
        <end position="373"/>
    </location>
</feature>
<dbReference type="GO" id="GO:0005886">
    <property type="term" value="C:plasma membrane"/>
    <property type="evidence" value="ECO:0007669"/>
    <property type="project" value="UniProtKB-SubCell"/>
</dbReference>
<feature type="transmembrane region" description="Helical" evidence="7">
    <location>
        <begin position="231"/>
        <end position="255"/>
    </location>
</feature>
<protein>
    <submittedName>
        <fullName evidence="8">Inner membrane protein YihY, formerly thought to be RNase BN</fullName>
    </submittedName>
</protein>
<keyword evidence="9" id="KW-1185">Reference proteome</keyword>
<keyword evidence="3 7" id="KW-0812">Transmembrane</keyword>
<evidence type="ECO:0000256" key="6">
    <source>
        <dbReference type="SAM" id="MobiDB-lite"/>
    </source>
</evidence>
<feature type="compositionally biased region" description="Basic and acidic residues" evidence="6">
    <location>
        <begin position="360"/>
        <end position="373"/>
    </location>
</feature>
<dbReference type="Pfam" id="PF03631">
    <property type="entry name" value="Virul_fac_BrkB"/>
    <property type="match status" value="1"/>
</dbReference>
<organism evidence="8 9">
    <name type="scientific">Brachybacterium nesterenkovii</name>
    <dbReference type="NCBI Taxonomy" id="47847"/>
    <lineage>
        <taxon>Bacteria</taxon>
        <taxon>Bacillati</taxon>
        <taxon>Actinomycetota</taxon>
        <taxon>Actinomycetes</taxon>
        <taxon>Micrococcales</taxon>
        <taxon>Dermabacteraceae</taxon>
        <taxon>Brachybacterium</taxon>
    </lineage>
</organism>
<keyword evidence="2" id="KW-1003">Cell membrane</keyword>